<evidence type="ECO:0000313" key="2">
    <source>
        <dbReference type="Proteomes" id="UP001500466"/>
    </source>
</evidence>
<reference evidence="2" key="1">
    <citation type="journal article" date="2019" name="Int. J. Syst. Evol. Microbiol.">
        <title>The Global Catalogue of Microorganisms (GCM) 10K type strain sequencing project: providing services to taxonomists for standard genome sequencing and annotation.</title>
        <authorList>
            <consortium name="The Broad Institute Genomics Platform"/>
            <consortium name="The Broad Institute Genome Sequencing Center for Infectious Disease"/>
            <person name="Wu L."/>
            <person name="Ma J."/>
        </authorList>
    </citation>
    <scope>NUCLEOTIDE SEQUENCE [LARGE SCALE GENOMIC DNA]</scope>
    <source>
        <strain evidence="2">JCM 17986</strain>
    </source>
</reference>
<name>A0ABP9IFA1_9ACTN</name>
<accession>A0ABP9IFA1</accession>
<dbReference type="RefSeq" id="WP_345681001.1">
    <property type="nucleotide sequence ID" value="NZ_BAABHS010000061.1"/>
</dbReference>
<proteinExistence type="predicted"/>
<comment type="caution">
    <text evidence="1">The sequence shown here is derived from an EMBL/GenBank/DDBJ whole genome shotgun (WGS) entry which is preliminary data.</text>
</comment>
<gene>
    <name evidence="1" type="ORF">GCM10023205_82140</name>
</gene>
<evidence type="ECO:0000313" key="1">
    <source>
        <dbReference type="EMBL" id="GAA4996475.1"/>
    </source>
</evidence>
<protein>
    <submittedName>
        <fullName evidence="1">Uncharacterized protein</fullName>
    </submittedName>
</protein>
<dbReference type="EMBL" id="BAABHS010000061">
    <property type="protein sequence ID" value="GAA4996475.1"/>
    <property type="molecule type" value="Genomic_DNA"/>
</dbReference>
<keyword evidence="2" id="KW-1185">Reference proteome</keyword>
<dbReference type="Proteomes" id="UP001500466">
    <property type="component" value="Unassembled WGS sequence"/>
</dbReference>
<organism evidence="1 2">
    <name type="scientific">Yinghuangia aomiensis</name>
    <dbReference type="NCBI Taxonomy" id="676205"/>
    <lineage>
        <taxon>Bacteria</taxon>
        <taxon>Bacillati</taxon>
        <taxon>Actinomycetota</taxon>
        <taxon>Actinomycetes</taxon>
        <taxon>Kitasatosporales</taxon>
        <taxon>Streptomycetaceae</taxon>
        <taxon>Yinghuangia</taxon>
    </lineage>
</organism>
<sequence length="68" mass="7564">MGSKPDRLPTAVPPHVLERADVRMALAAHDFGTAFHLFRKWGGISFRRLADACGIKPDRLGQIEPLRV</sequence>